<feature type="coiled-coil region" evidence="1">
    <location>
        <begin position="29"/>
        <end position="106"/>
    </location>
</feature>
<accession>A0A449B019</accession>
<organism evidence="2 3">
    <name type="scientific">Mycoplasmopsis gallopavonis</name>
    <dbReference type="NCBI Taxonomy" id="76629"/>
    <lineage>
        <taxon>Bacteria</taxon>
        <taxon>Bacillati</taxon>
        <taxon>Mycoplasmatota</taxon>
        <taxon>Mycoplasmoidales</taxon>
        <taxon>Metamycoplasmataceae</taxon>
        <taxon>Mycoplasmopsis</taxon>
    </lineage>
</organism>
<geneLocation type="plasmid" evidence="2 3">
    <name>2</name>
</geneLocation>
<name>A0A449B019_9BACT</name>
<keyword evidence="3" id="KW-1185">Reference proteome</keyword>
<proteinExistence type="predicted"/>
<dbReference type="RefSeq" id="WP_119572363.1">
    <property type="nucleotide sequence ID" value="NZ_LR215032.1"/>
</dbReference>
<sequence length="224" mass="26259">MYSFFSSLQLGNAGEANRTIEDKKKDDLIKTLGYQNQTLKLELEKLNQNFNNNFVLLKSENDKLKKEIDKTTMNMIKLSQENDRKLKEVLDQKERLLSDLKQIKITELTYAQLVLKANQIIQKAISILKTFKEWTEVEDYEIHLPALNYDYSLRHSGYGTEVTPRWKEYADNLERFISVHPCKKLIKYKNNGAQIINEVLEVLKQWNLPESLNNQMTALINESN</sequence>
<reference evidence="2 3" key="1">
    <citation type="submission" date="2019-01" db="EMBL/GenBank/DDBJ databases">
        <authorList>
            <consortium name="Pathogen Informatics"/>
        </authorList>
    </citation>
    <scope>NUCLEOTIDE SEQUENCE [LARGE SCALE GENOMIC DNA]</scope>
    <source>
        <strain evidence="2 3">NCTC10186</strain>
        <plasmid evidence="3">2</plasmid>
    </source>
</reference>
<dbReference type="EMBL" id="LR215032">
    <property type="protein sequence ID" value="VEU73101.1"/>
    <property type="molecule type" value="Genomic_DNA"/>
</dbReference>
<evidence type="ECO:0000313" key="2">
    <source>
        <dbReference type="EMBL" id="VEU73101.1"/>
    </source>
</evidence>
<dbReference type="KEGG" id="mgal:NCTC10186_00590"/>
<protein>
    <submittedName>
        <fullName evidence="2">Uncharacterized protein</fullName>
    </submittedName>
</protein>
<dbReference type="AlphaFoldDB" id="A0A449B019"/>
<evidence type="ECO:0000313" key="3">
    <source>
        <dbReference type="Proteomes" id="UP000289862"/>
    </source>
</evidence>
<gene>
    <name evidence="2" type="ORF">NCTC10186_00590</name>
</gene>
<keyword evidence="1" id="KW-0175">Coiled coil</keyword>
<dbReference type="Proteomes" id="UP000289862">
    <property type="component" value="Plasmid 2"/>
</dbReference>
<evidence type="ECO:0000256" key="1">
    <source>
        <dbReference type="SAM" id="Coils"/>
    </source>
</evidence>
<keyword evidence="2" id="KW-0614">Plasmid</keyword>